<dbReference type="Pfam" id="PF02321">
    <property type="entry name" value="OEP"/>
    <property type="match status" value="2"/>
</dbReference>
<keyword evidence="4" id="KW-1185">Reference proteome</keyword>
<evidence type="ECO:0000256" key="1">
    <source>
        <dbReference type="ARBA" id="ARBA00007613"/>
    </source>
</evidence>
<keyword evidence="2" id="KW-1134">Transmembrane beta strand</keyword>
<keyword evidence="2" id="KW-0812">Transmembrane</keyword>
<dbReference type="NCBIfam" id="TIGR01845">
    <property type="entry name" value="outer_NodT"/>
    <property type="match status" value="1"/>
</dbReference>
<keyword evidence="2" id="KW-0564">Palmitate</keyword>
<dbReference type="EMBL" id="MBDS01000019">
    <property type="protein sequence ID" value="OPB84738.1"/>
    <property type="molecule type" value="Genomic_DNA"/>
</dbReference>
<comment type="similarity">
    <text evidence="1 2">Belongs to the outer membrane factor (OMF) (TC 1.B.17) family.</text>
</comment>
<dbReference type="PANTHER" id="PTHR30203">
    <property type="entry name" value="OUTER MEMBRANE CATION EFFLUX PROTEIN"/>
    <property type="match status" value="1"/>
</dbReference>
<dbReference type="PROSITE" id="PS51257">
    <property type="entry name" value="PROKAR_LIPOPROTEIN"/>
    <property type="match status" value="1"/>
</dbReference>
<dbReference type="InterPro" id="IPR010131">
    <property type="entry name" value="MdtP/NodT-like"/>
</dbReference>
<dbReference type="Gene3D" id="1.20.1600.10">
    <property type="entry name" value="Outer membrane efflux proteins (OEP)"/>
    <property type="match status" value="1"/>
</dbReference>
<dbReference type="Proteomes" id="UP000190016">
    <property type="component" value="Unassembled WGS sequence"/>
</dbReference>
<dbReference type="PANTHER" id="PTHR30203:SF30">
    <property type="entry name" value="OUTER MEMBRANE PROTEIN-RELATED"/>
    <property type="match status" value="1"/>
</dbReference>
<accession>A0ABX3N3U9</accession>
<dbReference type="SUPFAM" id="SSF56954">
    <property type="entry name" value="Outer membrane efflux proteins (OEP)"/>
    <property type="match status" value="1"/>
</dbReference>
<proteinExistence type="inferred from homology"/>
<comment type="caution">
    <text evidence="3">The sequence shown here is derived from an EMBL/GenBank/DDBJ whole genome shotgun (WGS) entry which is preliminary data.</text>
</comment>
<dbReference type="InterPro" id="IPR003423">
    <property type="entry name" value="OMP_efflux"/>
</dbReference>
<sequence length="466" mass="52102">MYKKLIISGIISVSLTSCIGYKEATKETTDHLKEKSEIISNIKIPDDWIFNRDVMPDSFSYEWINDLKSPQLEALINEGMLYNTDIIIAKERLNQVELAMEIAGTDLYPSINAVANTSNNLISGSQIRSLALKANWELDIWGKRKSSQMASTSDYFSAVHQNILLRQSIAGMIAKAYFLNIAGNIQEDKIESYIQQSQQLEKLYSIQKKVGTANALDLSNISAEIISLKGYLEKVKNANIQSRRTLELLTGKYPEGKLTTQDSFNPVKNKIPESIPLSLLEKRPDILVQHFKIEKAFYEVQQANAARLPSLNINASFGTAGSNVDAINSLFSNPLLKVGGGLVSPLFNNGKLKKSVEIKNSQQKQTVEEYSKTVLSALNETESALANLHSVEKQIGYSQNAIDELKNNITLTHKQIKVGTSNSFVLIRKQRDLLKNEMSLINLELQNRIERINLYMALGAENLISL</sequence>
<protein>
    <submittedName>
        <fullName evidence="3">RND transporter</fullName>
    </submittedName>
</protein>
<keyword evidence="2" id="KW-0449">Lipoprotein</keyword>
<evidence type="ECO:0000313" key="4">
    <source>
        <dbReference type="Proteomes" id="UP000190016"/>
    </source>
</evidence>
<name>A0ABX3N3U9_9FLAO</name>
<organism evidence="3 4">
    <name type="scientific">Elizabethkingia ursingii</name>
    <dbReference type="NCBI Taxonomy" id="1756150"/>
    <lineage>
        <taxon>Bacteria</taxon>
        <taxon>Pseudomonadati</taxon>
        <taxon>Bacteroidota</taxon>
        <taxon>Flavobacteriia</taxon>
        <taxon>Flavobacteriales</taxon>
        <taxon>Weeksellaceae</taxon>
        <taxon>Elizabethkingia</taxon>
    </lineage>
</organism>
<reference evidence="3 4" key="1">
    <citation type="submission" date="2016-07" db="EMBL/GenBank/DDBJ databases">
        <title>Revisiting the Taxonomy of the Elizabethkingia Genus based on Whole-Genome Sequencing, Optical Mapping, and MALDI-TOF.</title>
        <authorList>
            <person name="Nicholson A.C."/>
        </authorList>
    </citation>
    <scope>NUCLEOTIDE SEQUENCE [LARGE SCALE GENOMIC DNA]</scope>
    <source>
        <strain evidence="3 4">C1558</strain>
    </source>
</reference>
<dbReference type="Gene3D" id="2.20.200.10">
    <property type="entry name" value="Outer membrane efflux proteins (OEP)"/>
    <property type="match status" value="1"/>
</dbReference>
<dbReference type="RefSeq" id="WP_078779586.1">
    <property type="nucleotide sequence ID" value="NZ_MBDS01000019.1"/>
</dbReference>
<evidence type="ECO:0000313" key="3">
    <source>
        <dbReference type="EMBL" id="OPB84738.1"/>
    </source>
</evidence>
<comment type="subcellular location">
    <subcellularLocation>
        <location evidence="2">Cell membrane</location>
        <topology evidence="2">Lipid-anchor</topology>
    </subcellularLocation>
</comment>
<keyword evidence="2" id="KW-0472">Membrane</keyword>
<gene>
    <name evidence="3" type="ORF">BB021_15450</name>
</gene>
<evidence type="ECO:0000256" key="2">
    <source>
        <dbReference type="RuleBase" id="RU362097"/>
    </source>
</evidence>